<dbReference type="AlphaFoldDB" id="A0A972GL64"/>
<evidence type="ECO:0000313" key="4">
    <source>
        <dbReference type="EMBL" id="NOU92338.1"/>
    </source>
</evidence>
<feature type="domain" description="Sporulation membrane protein YtrI C-terminal" evidence="3">
    <location>
        <begin position="83"/>
        <end position="167"/>
    </location>
</feature>
<dbReference type="Pfam" id="PF26347">
    <property type="entry name" value="YtrI_sporulation"/>
    <property type="match status" value="1"/>
</dbReference>
<keyword evidence="1" id="KW-0175">Coiled coil</keyword>
<feature type="transmembrane region" description="Helical" evidence="2">
    <location>
        <begin position="21"/>
        <end position="43"/>
    </location>
</feature>
<dbReference type="EMBL" id="WHOD01000013">
    <property type="protein sequence ID" value="NOU92338.1"/>
    <property type="molecule type" value="Genomic_DNA"/>
</dbReference>
<evidence type="ECO:0000256" key="2">
    <source>
        <dbReference type="SAM" id="Phobius"/>
    </source>
</evidence>
<accession>A0A972GL64</accession>
<keyword evidence="2" id="KW-1133">Transmembrane helix</keyword>
<organism evidence="4 5">
    <name type="scientific">Paenibacillus foliorum</name>
    <dbReference type="NCBI Taxonomy" id="2654974"/>
    <lineage>
        <taxon>Bacteria</taxon>
        <taxon>Bacillati</taxon>
        <taxon>Bacillota</taxon>
        <taxon>Bacilli</taxon>
        <taxon>Bacillales</taxon>
        <taxon>Paenibacillaceae</taxon>
        <taxon>Paenibacillus</taxon>
    </lineage>
</organism>
<comment type="caution">
    <text evidence="4">The sequence shown here is derived from an EMBL/GenBank/DDBJ whole genome shotgun (WGS) entry which is preliminary data.</text>
</comment>
<keyword evidence="2" id="KW-0812">Transmembrane</keyword>
<reference evidence="4" key="1">
    <citation type="submission" date="2019-10" db="EMBL/GenBank/DDBJ databases">
        <title>Description of Paenibacillus glebae sp. nov.</title>
        <authorList>
            <person name="Carlier A."/>
            <person name="Qi S."/>
        </authorList>
    </citation>
    <scope>NUCLEOTIDE SEQUENCE</scope>
    <source>
        <strain evidence="4">LMG 31456</strain>
    </source>
</reference>
<keyword evidence="2" id="KW-0472">Membrane</keyword>
<evidence type="ECO:0000259" key="3">
    <source>
        <dbReference type="Pfam" id="PF26347"/>
    </source>
</evidence>
<name>A0A972GL64_9BACL</name>
<evidence type="ECO:0000313" key="5">
    <source>
        <dbReference type="Proteomes" id="UP000641588"/>
    </source>
</evidence>
<dbReference type="Proteomes" id="UP000641588">
    <property type="component" value="Unassembled WGS sequence"/>
</dbReference>
<sequence length="175" mass="20197">MDLQRRQQQLKVPPFEQFTGLMKATGLLIAGGIIGCAVFTAIYHHHLNSVLILNKELQAENEKLIQDNNSYKKTKNQQSTINQIDVTVESGDLNPLDKVTEQEIERRLRNDLSVVKGQKISYFAESPHVYQRLLAQKTYHAIMDKDYTVNVKIMLLIHTELKVWVIAKEWKRTVP</sequence>
<feature type="coiled-coil region" evidence="1">
    <location>
        <begin position="47"/>
        <end position="74"/>
    </location>
</feature>
<protein>
    <recommendedName>
        <fullName evidence="3">Sporulation membrane protein YtrI C-terminal domain-containing protein</fullName>
    </recommendedName>
</protein>
<keyword evidence="5" id="KW-1185">Reference proteome</keyword>
<dbReference type="InterPro" id="IPR058620">
    <property type="entry name" value="YtrI_C"/>
</dbReference>
<proteinExistence type="predicted"/>
<evidence type="ECO:0000256" key="1">
    <source>
        <dbReference type="SAM" id="Coils"/>
    </source>
</evidence>
<gene>
    <name evidence="4" type="ORF">GC093_03680</name>
</gene>